<dbReference type="Pfam" id="PF12697">
    <property type="entry name" value="Abhydrolase_6"/>
    <property type="match status" value="1"/>
</dbReference>
<gene>
    <name evidence="3" type="ORF">NQG31_01380</name>
</gene>
<dbReference type="EMBL" id="JANIEK010000003">
    <property type="protein sequence ID" value="MCT4794173.1"/>
    <property type="molecule type" value="Genomic_DNA"/>
</dbReference>
<sequence length="273" mass="30916">MIRRIRDVDYELFDHGSGRPVLLLHGFTGRGDWFDRFPDLSVRLVSPSLLGHGGTSHRDVNRMRMSQQVRDLSNLLDLDDRPWTVIGYSLGGRIGMTLAACDDRVEHFIGISTTPGLESAIERRERRAQDAELAAFLEQRGIEAFVDRWERLPLWHQTDEMRATLRLERLAQRPEALADSLRAIGSGSMPSIWPMLDRLPRTDLIVGGRDVKFKDIARRMQARQPHIQLYEIPDAGHAPHIENAQQFGTMIEKLILGGNENGISSKLDIGPNV</sequence>
<organism evidence="3 4">
    <name type="scientific">Exiguobacterium alkaliphilum</name>
    <dbReference type="NCBI Taxonomy" id="1428684"/>
    <lineage>
        <taxon>Bacteria</taxon>
        <taxon>Bacillati</taxon>
        <taxon>Bacillota</taxon>
        <taxon>Bacilli</taxon>
        <taxon>Bacillales</taxon>
        <taxon>Bacillales Family XII. Incertae Sedis</taxon>
        <taxon>Exiguobacterium</taxon>
    </lineage>
</organism>
<dbReference type="PANTHER" id="PTHR42916:SF1">
    <property type="entry name" value="PROTEIN PHYLLO, CHLOROPLASTIC"/>
    <property type="match status" value="1"/>
</dbReference>
<dbReference type="Gene3D" id="3.40.50.1820">
    <property type="entry name" value="alpha/beta hydrolase"/>
    <property type="match status" value="1"/>
</dbReference>
<dbReference type="SUPFAM" id="SSF53474">
    <property type="entry name" value="alpha/beta-Hydrolases"/>
    <property type="match status" value="1"/>
</dbReference>
<keyword evidence="1" id="KW-0456">Lyase</keyword>
<proteinExistence type="predicted"/>
<keyword evidence="4" id="KW-1185">Reference proteome</keyword>
<evidence type="ECO:0000313" key="3">
    <source>
        <dbReference type="EMBL" id="MCT4794173.1"/>
    </source>
</evidence>
<dbReference type="PANTHER" id="PTHR42916">
    <property type="entry name" value="2-SUCCINYL-5-ENOLPYRUVYL-6-HYDROXY-3-CYCLOHEXENE-1-CARBOXYLATE SYNTHASE"/>
    <property type="match status" value="1"/>
</dbReference>
<keyword evidence="3" id="KW-0378">Hydrolase</keyword>
<dbReference type="RefSeq" id="WP_235193359.1">
    <property type="nucleotide sequence ID" value="NZ_CP073101.1"/>
</dbReference>
<evidence type="ECO:0000256" key="1">
    <source>
        <dbReference type="ARBA" id="ARBA00023239"/>
    </source>
</evidence>
<name>A0ABT2KUX4_9BACL</name>
<dbReference type="GO" id="GO:0016787">
    <property type="term" value="F:hydrolase activity"/>
    <property type="evidence" value="ECO:0007669"/>
    <property type="project" value="UniProtKB-KW"/>
</dbReference>
<evidence type="ECO:0000313" key="4">
    <source>
        <dbReference type="Proteomes" id="UP001206821"/>
    </source>
</evidence>
<feature type="domain" description="AB hydrolase-1" evidence="2">
    <location>
        <begin position="21"/>
        <end position="247"/>
    </location>
</feature>
<accession>A0ABT2KUX4</accession>
<evidence type="ECO:0000259" key="2">
    <source>
        <dbReference type="Pfam" id="PF12697"/>
    </source>
</evidence>
<dbReference type="InterPro" id="IPR000073">
    <property type="entry name" value="AB_hydrolase_1"/>
</dbReference>
<dbReference type="InterPro" id="IPR029058">
    <property type="entry name" value="AB_hydrolase_fold"/>
</dbReference>
<reference evidence="3 4" key="1">
    <citation type="submission" date="2022-07" db="EMBL/GenBank/DDBJ databases">
        <title>Genomic and pangenome structural analysis of the polyextremophile Exiguobacterium.</title>
        <authorList>
            <person name="Shen L."/>
        </authorList>
    </citation>
    <scope>NUCLEOTIDE SEQUENCE [LARGE SCALE GENOMIC DNA]</scope>
    <source>
        <strain evidence="3 4">12_1</strain>
    </source>
</reference>
<comment type="caution">
    <text evidence="3">The sequence shown here is derived from an EMBL/GenBank/DDBJ whole genome shotgun (WGS) entry which is preliminary data.</text>
</comment>
<dbReference type="Proteomes" id="UP001206821">
    <property type="component" value="Unassembled WGS sequence"/>
</dbReference>
<protein>
    <submittedName>
        <fullName evidence="3">Alpha/beta fold hydrolase</fullName>
    </submittedName>
</protein>